<keyword evidence="3" id="KW-1185">Reference proteome</keyword>
<evidence type="ECO:0000256" key="1">
    <source>
        <dbReference type="SAM" id="MobiDB-lite"/>
    </source>
</evidence>
<proteinExistence type="predicted"/>
<dbReference type="Proteomes" id="UP000623467">
    <property type="component" value="Unassembled WGS sequence"/>
</dbReference>
<evidence type="ECO:0000313" key="3">
    <source>
        <dbReference type="Proteomes" id="UP000623467"/>
    </source>
</evidence>
<gene>
    <name evidence="2" type="ORF">MSAN_02116700</name>
</gene>
<organism evidence="2 3">
    <name type="scientific">Mycena sanguinolenta</name>
    <dbReference type="NCBI Taxonomy" id="230812"/>
    <lineage>
        <taxon>Eukaryota</taxon>
        <taxon>Fungi</taxon>
        <taxon>Dikarya</taxon>
        <taxon>Basidiomycota</taxon>
        <taxon>Agaricomycotina</taxon>
        <taxon>Agaricomycetes</taxon>
        <taxon>Agaricomycetidae</taxon>
        <taxon>Agaricales</taxon>
        <taxon>Marasmiineae</taxon>
        <taxon>Mycenaceae</taxon>
        <taxon>Mycena</taxon>
    </lineage>
</organism>
<dbReference type="EMBL" id="JACAZH010000029">
    <property type="protein sequence ID" value="KAF7340872.1"/>
    <property type="molecule type" value="Genomic_DNA"/>
</dbReference>
<dbReference type="AlphaFoldDB" id="A0A8H7CM09"/>
<name>A0A8H7CM09_9AGAR</name>
<comment type="caution">
    <text evidence="2">The sequence shown here is derived from an EMBL/GenBank/DDBJ whole genome shotgun (WGS) entry which is preliminary data.</text>
</comment>
<sequence length="240" mass="27000">MSQPIAIQSESRAPQSLGDAPEPAGFPAAWLIPSDKYVVDIAHWNKEPAPPPQDTEFSVQWNQFCFTPFLTEWIYGVEIAGLILRIYFDLPGCIIPVVHVPGLPEETLIFTIAGPCSADGRKDFYLFHYDQPLRSNSLHRLQPAFSSVADFYRNCRPDQLVRIPPRPDKEAETRRALIACKFLKAPGDPYMRSAYKFGNFGTEEAEAFQAPVECKSLEEAGTKDSYVEATRVYKFGNFDA</sequence>
<feature type="region of interest" description="Disordered" evidence="1">
    <location>
        <begin position="1"/>
        <end position="21"/>
    </location>
</feature>
<evidence type="ECO:0000313" key="2">
    <source>
        <dbReference type="EMBL" id="KAF7340872.1"/>
    </source>
</evidence>
<dbReference type="OrthoDB" id="2970900at2759"/>
<protein>
    <submittedName>
        <fullName evidence="2">Uncharacterized protein</fullName>
    </submittedName>
</protein>
<accession>A0A8H7CM09</accession>
<feature type="compositionally biased region" description="Polar residues" evidence="1">
    <location>
        <begin position="1"/>
        <end position="14"/>
    </location>
</feature>
<reference evidence="2" key="1">
    <citation type="submission" date="2020-05" db="EMBL/GenBank/DDBJ databases">
        <title>Mycena genomes resolve the evolution of fungal bioluminescence.</title>
        <authorList>
            <person name="Tsai I.J."/>
        </authorList>
    </citation>
    <scope>NUCLEOTIDE SEQUENCE</scope>
    <source>
        <strain evidence="2">160909Yilan</strain>
    </source>
</reference>